<evidence type="ECO:0000313" key="3">
    <source>
        <dbReference type="EMBL" id="CAF1304093.1"/>
    </source>
</evidence>
<dbReference type="GO" id="GO:0019185">
    <property type="term" value="C:snRNA-activating protein complex"/>
    <property type="evidence" value="ECO:0007669"/>
    <property type="project" value="TreeGrafter"/>
</dbReference>
<evidence type="ECO:0000313" key="6">
    <source>
        <dbReference type="Proteomes" id="UP000663829"/>
    </source>
</evidence>
<dbReference type="EMBL" id="CAJOBC010038952">
    <property type="protein sequence ID" value="CAF4133824.1"/>
    <property type="molecule type" value="Genomic_DNA"/>
</dbReference>
<dbReference type="EMBL" id="CAJNOK010001220">
    <property type="protein sequence ID" value="CAF0799880.1"/>
    <property type="molecule type" value="Genomic_DNA"/>
</dbReference>
<proteinExistence type="predicted"/>
<dbReference type="AlphaFoldDB" id="A0A815E1Q6"/>
<protein>
    <recommendedName>
        <fullName evidence="7">snRNA-activating protein complex subunit 1</fullName>
    </recommendedName>
</protein>
<dbReference type="PANTHER" id="PTHR15131">
    <property type="entry name" value="SMALL NUCLEAR RNA ACTIVATING COMPLEX, POLYPEPTIDE 1"/>
    <property type="match status" value="1"/>
</dbReference>
<dbReference type="EMBL" id="CAJNOQ010012614">
    <property type="protein sequence ID" value="CAF1304093.1"/>
    <property type="molecule type" value="Genomic_DNA"/>
</dbReference>
<dbReference type="Proteomes" id="UP000663829">
    <property type="component" value="Unassembled WGS sequence"/>
</dbReference>
<dbReference type="Proteomes" id="UP000682733">
    <property type="component" value="Unassembled WGS sequence"/>
</dbReference>
<feature type="region of interest" description="Disordered" evidence="1">
    <location>
        <begin position="277"/>
        <end position="309"/>
    </location>
</feature>
<organism evidence="3 6">
    <name type="scientific">Didymodactylos carnosus</name>
    <dbReference type="NCBI Taxonomy" id="1234261"/>
    <lineage>
        <taxon>Eukaryota</taxon>
        <taxon>Metazoa</taxon>
        <taxon>Spiralia</taxon>
        <taxon>Gnathifera</taxon>
        <taxon>Rotifera</taxon>
        <taxon>Eurotatoria</taxon>
        <taxon>Bdelloidea</taxon>
        <taxon>Philodinida</taxon>
        <taxon>Philodinidae</taxon>
        <taxon>Didymodactylos</taxon>
    </lineage>
</organism>
<feature type="region of interest" description="Disordered" evidence="1">
    <location>
        <begin position="233"/>
        <end position="253"/>
    </location>
</feature>
<dbReference type="EMBL" id="CAJOBA010001220">
    <property type="protein sequence ID" value="CAF3583156.1"/>
    <property type="molecule type" value="Genomic_DNA"/>
</dbReference>
<dbReference type="InterPro" id="IPR019188">
    <property type="entry name" value="SNAPC1"/>
</dbReference>
<dbReference type="Proteomes" id="UP000681722">
    <property type="component" value="Unassembled WGS sequence"/>
</dbReference>
<dbReference type="OrthoDB" id="20127at2759"/>
<dbReference type="GO" id="GO:0042795">
    <property type="term" value="P:snRNA transcription by RNA polymerase II"/>
    <property type="evidence" value="ECO:0007669"/>
    <property type="project" value="TreeGrafter"/>
</dbReference>
<accession>A0A815E1Q6</accession>
<evidence type="ECO:0000256" key="1">
    <source>
        <dbReference type="SAM" id="MobiDB-lite"/>
    </source>
</evidence>
<dbReference type="PANTHER" id="PTHR15131:SF3">
    <property type="entry name" value="SNRNA-ACTIVATING PROTEIN COMPLEX SUBUNIT 1"/>
    <property type="match status" value="1"/>
</dbReference>
<evidence type="ECO:0000313" key="4">
    <source>
        <dbReference type="EMBL" id="CAF3583156.1"/>
    </source>
</evidence>
<comment type="caution">
    <text evidence="3">The sequence shown here is derived from an EMBL/GenBank/DDBJ whole genome shotgun (WGS) entry which is preliminary data.</text>
</comment>
<dbReference type="GO" id="GO:0043565">
    <property type="term" value="F:sequence-specific DNA binding"/>
    <property type="evidence" value="ECO:0007669"/>
    <property type="project" value="TreeGrafter"/>
</dbReference>
<keyword evidence="6" id="KW-1185">Reference proteome</keyword>
<reference evidence="3" key="1">
    <citation type="submission" date="2021-02" db="EMBL/GenBank/DDBJ databases">
        <authorList>
            <person name="Nowell W R."/>
        </authorList>
    </citation>
    <scope>NUCLEOTIDE SEQUENCE</scope>
</reference>
<evidence type="ECO:0000313" key="5">
    <source>
        <dbReference type="EMBL" id="CAF4133824.1"/>
    </source>
</evidence>
<dbReference type="GO" id="GO:0042796">
    <property type="term" value="P:snRNA transcription by RNA polymerase III"/>
    <property type="evidence" value="ECO:0007669"/>
    <property type="project" value="TreeGrafter"/>
</dbReference>
<name>A0A815E1Q6_9BILA</name>
<gene>
    <name evidence="3" type="ORF">GPM918_LOCUS28666</name>
    <name evidence="2" type="ORF">OVA965_LOCUS4588</name>
    <name evidence="5" type="ORF">SRO942_LOCUS29186</name>
    <name evidence="4" type="ORF">TMI583_LOCUS4586</name>
</gene>
<feature type="compositionally biased region" description="Basic residues" evidence="1">
    <location>
        <begin position="294"/>
        <end position="309"/>
    </location>
</feature>
<evidence type="ECO:0000313" key="2">
    <source>
        <dbReference type="EMBL" id="CAF0799880.1"/>
    </source>
</evidence>
<dbReference type="Pfam" id="PF09808">
    <property type="entry name" value="SNAPC1"/>
    <property type="match status" value="1"/>
</dbReference>
<dbReference type="Proteomes" id="UP000677228">
    <property type="component" value="Unassembled WGS sequence"/>
</dbReference>
<evidence type="ECO:0008006" key="7">
    <source>
        <dbReference type="Google" id="ProtNLM"/>
    </source>
</evidence>
<sequence length="309" mass="36155">MAAYCVYNFLPPVSSDLDLLFHDFEKETCHDYKTFATLWKHHKFEYFFKIADIQPNSFRFFLDDSMTVAAAYLCEPWRLPIRIGALYCLFTLYISQIEEPKIKIRLPLDSWDDLISMMEIIDQTQNDDKIMFLKMIADNAFSISATRHEMGPRFFMKVMQTKSSKYMRSESLLSSRLNVDEKLLKLCEETHDLYTTAKDSLLSTIGTADVPDELQSIRTNFIEQLKTGLGLDSTQVDASTMPKRRSSVGERRSRIRAKATTINLKQEEASDLDETCLKQQEDNNNPHQHETQQKKRRRTRKKRNKFTEL</sequence>